<proteinExistence type="predicted"/>
<name>A0A6A5DVR2_PERFL</name>
<dbReference type="AlphaFoldDB" id="A0A6A5DVR2"/>
<organism evidence="1 2">
    <name type="scientific">Perca fluviatilis</name>
    <name type="common">European perch</name>
    <dbReference type="NCBI Taxonomy" id="8168"/>
    <lineage>
        <taxon>Eukaryota</taxon>
        <taxon>Metazoa</taxon>
        <taxon>Chordata</taxon>
        <taxon>Craniata</taxon>
        <taxon>Vertebrata</taxon>
        <taxon>Euteleostomi</taxon>
        <taxon>Actinopterygii</taxon>
        <taxon>Neopterygii</taxon>
        <taxon>Teleostei</taxon>
        <taxon>Neoteleostei</taxon>
        <taxon>Acanthomorphata</taxon>
        <taxon>Eupercaria</taxon>
        <taxon>Perciformes</taxon>
        <taxon>Percoidei</taxon>
        <taxon>Percidae</taxon>
        <taxon>Percinae</taxon>
        <taxon>Perca</taxon>
    </lineage>
</organism>
<dbReference type="Proteomes" id="UP000465112">
    <property type="component" value="Chromosome 16"/>
</dbReference>
<evidence type="ECO:0000313" key="1">
    <source>
        <dbReference type="EMBL" id="KAF1378541.1"/>
    </source>
</evidence>
<accession>A0A6A5DVR2</accession>
<sequence>MISDLKTAFTVASFLNHKVSGVLQHFQPTAVTVRMHHCIASSRERCCVLSGGHGLPVAEVLCSGSPVAHINSEERGVDSDRLFSALKFEATDFREKIETGKKSIDSYLTFCRLHVPDPKRD</sequence>
<dbReference type="EMBL" id="VHII01000016">
    <property type="protein sequence ID" value="KAF1378541.1"/>
    <property type="molecule type" value="Genomic_DNA"/>
</dbReference>
<reference evidence="1 2" key="1">
    <citation type="submission" date="2019-06" db="EMBL/GenBank/DDBJ databases">
        <title>A chromosome-scale genome assembly of the European perch, Perca fluviatilis.</title>
        <authorList>
            <person name="Roques C."/>
            <person name="Zahm M."/>
            <person name="Cabau C."/>
            <person name="Klopp C."/>
            <person name="Bouchez O."/>
            <person name="Donnadieu C."/>
            <person name="Kuhl H."/>
            <person name="Gislard M."/>
            <person name="Guendouz S."/>
            <person name="Journot L."/>
            <person name="Haffray P."/>
            <person name="Bestin A."/>
            <person name="Morvezen R."/>
            <person name="Feron R."/>
            <person name="Wen M."/>
            <person name="Jouanno E."/>
            <person name="Herpin A."/>
            <person name="Schartl M."/>
            <person name="Postlethwait J."/>
            <person name="Schaerlinger B."/>
            <person name="Chardard D."/>
            <person name="Lecocq T."/>
            <person name="Poncet C."/>
            <person name="Jaffrelo L."/>
            <person name="Lampietro C."/>
            <person name="Guiguen Y."/>
        </authorList>
    </citation>
    <scope>NUCLEOTIDE SEQUENCE [LARGE SCALE GENOMIC DNA]</scope>
    <source>
        <tissue evidence="1">Blood</tissue>
    </source>
</reference>
<comment type="caution">
    <text evidence="1">The sequence shown here is derived from an EMBL/GenBank/DDBJ whole genome shotgun (WGS) entry which is preliminary data.</text>
</comment>
<gene>
    <name evidence="1" type="ORF">PFLUV_G00191630</name>
</gene>
<keyword evidence="2" id="KW-1185">Reference proteome</keyword>
<evidence type="ECO:0000313" key="2">
    <source>
        <dbReference type="Proteomes" id="UP000465112"/>
    </source>
</evidence>
<protein>
    <submittedName>
        <fullName evidence="1">Uncharacterized protein</fullName>
    </submittedName>
</protein>